<dbReference type="FunFam" id="3.40.50.300:FF:000044">
    <property type="entry name" value="Dynein heavy chain 5, axonemal"/>
    <property type="match status" value="1"/>
</dbReference>
<dbReference type="InterPro" id="IPR024317">
    <property type="entry name" value="Dynein_heavy_chain_D4_dom"/>
</dbReference>
<dbReference type="GO" id="GO:0008569">
    <property type="term" value="F:minus-end-directed microtubule motor activity"/>
    <property type="evidence" value="ECO:0007669"/>
    <property type="project" value="InterPro"/>
</dbReference>
<dbReference type="Pfam" id="PF12777">
    <property type="entry name" value="MT"/>
    <property type="match status" value="1"/>
</dbReference>
<proteinExistence type="inferred from homology"/>
<evidence type="ECO:0000259" key="26">
    <source>
        <dbReference type="Pfam" id="PF18199"/>
    </source>
</evidence>
<dbReference type="Gene3D" id="3.20.180.20">
    <property type="entry name" value="Dynein heavy chain, N-terminal domain 2"/>
    <property type="match status" value="1"/>
</dbReference>
<dbReference type="Pfam" id="PF12774">
    <property type="entry name" value="AAA_6"/>
    <property type="match status" value="1"/>
</dbReference>
<dbReference type="Gene3D" id="1.10.8.710">
    <property type="match status" value="1"/>
</dbReference>
<dbReference type="FunFam" id="1.20.58.1120:FF:000008">
    <property type="entry name" value="Dynein heavy chain 10, axonemal"/>
    <property type="match status" value="1"/>
</dbReference>
<dbReference type="Pfam" id="PF12781">
    <property type="entry name" value="AAA_9"/>
    <property type="match status" value="1"/>
</dbReference>
<dbReference type="FunFam" id="3.40.50.300:FF:000049">
    <property type="entry name" value="Dynein, axonemal, heavy chain 5"/>
    <property type="match status" value="1"/>
</dbReference>
<keyword evidence="4" id="KW-0963">Cytoplasm</keyword>
<evidence type="ECO:0000259" key="18">
    <source>
        <dbReference type="Pfam" id="PF08393"/>
    </source>
</evidence>
<accession>A0A336KTI1</accession>
<dbReference type="PANTHER" id="PTHR22878:SF63">
    <property type="entry name" value="DYNEIN AXONEMAL HEAVY CHAIN 10"/>
    <property type="match status" value="1"/>
</dbReference>
<dbReference type="InterPro" id="IPR024743">
    <property type="entry name" value="Dynein_HC_stalk"/>
</dbReference>
<keyword evidence="9" id="KW-0282">Flagellum</keyword>
<evidence type="ECO:0000313" key="28">
    <source>
        <dbReference type="EMBL" id="SSX24625.1"/>
    </source>
</evidence>
<feature type="domain" description="Dynein heavy chain C-terminal" evidence="26">
    <location>
        <begin position="3022"/>
        <end position="3319"/>
    </location>
</feature>
<feature type="domain" description="Dynein heavy chain AAA module D4" evidence="21">
    <location>
        <begin position="1595"/>
        <end position="1854"/>
    </location>
</feature>
<feature type="domain" description="Dynein heavy chain AAA 5 extension" evidence="23">
    <location>
        <begin position="1076"/>
        <end position="1207"/>
    </location>
</feature>
<dbReference type="InterPro" id="IPR035706">
    <property type="entry name" value="AAA_9"/>
</dbReference>
<dbReference type="GO" id="GO:0051959">
    <property type="term" value="F:dynein light intermediate chain binding"/>
    <property type="evidence" value="ECO:0007669"/>
    <property type="project" value="InterPro"/>
</dbReference>
<dbReference type="Gene3D" id="1.20.140.100">
    <property type="entry name" value="Dynein heavy chain, N-terminal domain 2"/>
    <property type="match status" value="1"/>
</dbReference>
<dbReference type="InterPro" id="IPR041589">
    <property type="entry name" value="DNAH3_AAA_lid_1"/>
</dbReference>
<dbReference type="GO" id="GO:0045505">
    <property type="term" value="F:dynein intermediate chain binding"/>
    <property type="evidence" value="ECO:0007669"/>
    <property type="project" value="InterPro"/>
</dbReference>
<evidence type="ECO:0000256" key="15">
    <source>
        <dbReference type="ARBA" id="ARBA00023273"/>
    </source>
</evidence>
<dbReference type="InterPro" id="IPR042219">
    <property type="entry name" value="AAA_lid_11_sf"/>
</dbReference>
<keyword evidence="8" id="KW-0067">ATP-binding</keyword>
<feature type="coiled-coil region" evidence="16">
    <location>
        <begin position="2089"/>
        <end position="2158"/>
    </location>
</feature>
<dbReference type="Pfam" id="PF18198">
    <property type="entry name" value="AAA_lid_11"/>
    <property type="match status" value="1"/>
</dbReference>
<dbReference type="Pfam" id="PF18199">
    <property type="entry name" value="Dynein_C"/>
    <property type="match status" value="1"/>
</dbReference>
<evidence type="ECO:0000256" key="13">
    <source>
        <dbReference type="ARBA" id="ARBA00023175"/>
    </source>
</evidence>
<dbReference type="FunFam" id="1.10.8.1220:FF:000001">
    <property type="entry name" value="Dynein axonemal heavy chain 5"/>
    <property type="match status" value="1"/>
</dbReference>
<evidence type="ECO:0000313" key="27">
    <source>
        <dbReference type="EMBL" id="SSX04260.1"/>
    </source>
</evidence>
<dbReference type="OMA" id="VGEAMYG"/>
<dbReference type="Pfam" id="PF03028">
    <property type="entry name" value="Dynein_heavy"/>
    <property type="match status" value="1"/>
</dbReference>
<evidence type="ECO:0000256" key="11">
    <source>
        <dbReference type="ARBA" id="ARBA00023054"/>
    </source>
</evidence>
<dbReference type="FunFam" id="1.10.287.2620:FF:000002">
    <property type="entry name" value="Dynein heavy chain 2, axonemal"/>
    <property type="match status" value="1"/>
</dbReference>
<feature type="domain" description="Dynein heavy chain linker" evidence="18">
    <location>
        <begin position="72"/>
        <end position="456"/>
    </location>
</feature>
<keyword evidence="12" id="KW-0969">Cilium</keyword>
<keyword evidence="14" id="KW-0206">Cytoskeleton</keyword>
<feature type="domain" description="Dynein heavy chain AAA lid" evidence="25">
    <location>
        <begin position="2879"/>
        <end position="3015"/>
    </location>
</feature>
<evidence type="ECO:0000259" key="25">
    <source>
        <dbReference type="Pfam" id="PF18198"/>
    </source>
</evidence>
<feature type="domain" description="Dynein heavy chain ATP-binding dynein motor region" evidence="22">
    <location>
        <begin position="2235"/>
        <end position="2455"/>
    </location>
</feature>
<dbReference type="SUPFAM" id="SSF52540">
    <property type="entry name" value="P-loop containing nucleoside triphosphate hydrolases"/>
    <property type="match status" value="4"/>
</dbReference>
<dbReference type="Gene3D" id="1.20.920.30">
    <property type="match status" value="1"/>
</dbReference>
<dbReference type="Pfam" id="PF12775">
    <property type="entry name" value="AAA_7"/>
    <property type="match status" value="1"/>
</dbReference>
<dbReference type="InterPro" id="IPR042228">
    <property type="entry name" value="Dynein_linker_3"/>
</dbReference>
<feature type="domain" description="Dynein heavy chain 3 AAA+ lid" evidence="24">
    <location>
        <begin position="1428"/>
        <end position="1520"/>
    </location>
</feature>
<evidence type="ECO:0000256" key="4">
    <source>
        <dbReference type="ARBA" id="ARBA00022490"/>
    </source>
</evidence>
<dbReference type="Gene3D" id="1.10.8.1220">
    <property type="match status" value="1"/>
</dbReference>
<evidence type="ECO:0000256" key="12">
    <source>
        <dbReference type="ARBA" id="ARBA00023069"/>
    </source>
</evidence>
<dbReference type="GO" id="GO:0005874">
    <property type="term" value="C:microtubule"/>
    <property type="evidence" value="ECO:0007669"/>
    <property type="project" value="UniProtKB-KW"/>
</dbReference>
<evidence type="ECO:0000259" key="19">
    <source>
        <dbReference type="Pfam" id="PF12774"/>
    </source>
</evidence>
<dbReference type="InterPro" id="IPR041658">
    <property type="entry name" value="AAA_lid_11"/>
</dbReference>
<dbReference type="Gene3D" id="1.20.58.1120">
    <property type="match status" value="1"/>
</dbReference>
<dbReference type="GO" id="GO:0060294">
    <property type="term" value="P:cilium movement involved in cell motility"/>
    <property type="evidence" value="ECO:0007669"/>
    <property type="project" value="UniProtKB-ARBA"/>
</dbReference>
<evidence type="ECO:0000256" key="8">
    <source>
        <dbReference type="ARBA" id="ARBA00022840"/>
    </source>
</evidence>
<keyword evidence="10" id="KW-0243">Dynein</keyword>
<evidence type="ECO:0000256" key="1">
    <source>
        <dbReference type="ARBA" id="ARBA00004230"/>
    </source>
</evidence>
<keyword evidence="11 16" id="KW-0175">Coiled coil</keyword>
<evidence type="ECO:0000256" key="6">
    <source>
        <dbReference type="ARBA" id="ARBA00022737"/>
    </source>
</evidence>
<dbReference type="InterPro" id="IPR013602">
    <property type="entry name" value="Dynein_heavy_linker"/>
</dbReference>
<evidence type="ECO:0000256" key="14">
    <source>
        <dbReference type="ARBA" id="ARBA00023212"/>
    </source>
</evidence>
<keyword evidence="15" id="KW-0966">Cell projection</keyword>
<dbReference type="InterPro" id="IPR026983">
    <property type="entry name" value="DHC"/>
</dbReference>
<evidence type="ECO:0000256" key="9">
    <source>
        <dbReference type="ARBA" id="ARBA00022846"/>
    </source>
</evidence>
<evidence type="ECO:0000256" key="7">
    <source>
        <dbReference type="ARBA" id="ARBA00022741"/>
    </source>
</evidence>
<dbReference type="InterPro" id="IPR042222">
    <property type="entry name" value="Dynein_2_N"/>
</dbReference>
<dbReference type="Pfam" id="PF12780">
    <property type="entry name" value="AAA_8"/>
    <property type="match status" value="1"/>
</dbReference>
<dbReference type="InterPro" id="IPR041228">
    <property type="entry name" value="Dynein_C"/>
</dbReference>
<dbReference type="GO" id="GO:0005524">
    <property type="term" value="F:ATP binding"/>
    <property type="evidence" value="ECO:0007669"/>
    <property type="project" value="UniProtKB-KW"/>
</dbReference>
<dbReference type="GO" id="GO:0031514">
    <property type="term" value="C:motile cilium"/>
    <property type="evidence" value="ECO:0007669"/>
    <property type="project" value="UniProtKB-SubCell"/>
</dbReference>
<dbReference type="EMBL" id="UFQS01000469">
    <property type="protein sequence ID" value="SSX04260.1"/>
    <property type="molecule type" value="Genomic_DNA"/>
</dbReference>
<feature type="domain" description="Dynein heavy chain region D6 P-loop" evidence="17">
    <location>
        <begin position="2702"/>
        <end position="2814"/>
    </location>
</feature>
<reference evidence="27" key="1">
    <citation type="submission" date="2018-04" db="EMBL/GenBank/DDBJ databases">
        <authorList>
            <person name="Go L.Y."/>
            <person name="Mitchell J.A."/>
        </authorList>
    </citation>
    <scope>NUCLEOTIDE SEQUENCE</scope>
    <source>
        <tissue evidence="27">Whole organism</tissue>
    </source>
</reference>
<feature type="domain" description="Dynein heavy chain hydrolytic ATP-binding dynein motor region" evidence="19">
    <location>
        <begin position="594"/>
        <end position="920"/>
    </location>
</feature>
<dbReference type="FunFam" id="3.10.490.20:FF:000006">
    <property type="entry name" value="Dynein axonemal heavy chain 10"/>
    <property type="match status" value="1"/>
</dbReference>
<keyword evidence="6" id="KW-0677">Repeat</keyword>
<organism evidence="27">
    <name type="scientific">Culicoides sonorensis</name>
    <name type="common">Biting midge</name>
    <dbReference type="NCBI Taxonomy" id="179676"/>
    <lineage>
        <taxon>Eukaryota</taxon>
        <taxon>Metazoa</taxon>
        <taxon>Ecdysozoa</taxon>
        <taxon>Arthropoda</taxon>
        <taxon>Hexapoda</taxon>
        <taxon>Insecta</taxon>
        <taxon>Pterygota</taxon>
        <taxon>Neoptera</taxon>
        <taxon>Endopterygota</taxon>
        <taxon>Diptera</taxon>
        <taxon>Nematocera</taxon>
        <taxon>Chironomoidea</taxon>
        <taxon>Ceratopogonidae</taxon>
        <taxon>Ceratopogoninae</taxon>
        <taxon>Culicoides</taxon>
        <taxon>Monoculicoides</taxon>
    </lineage>
</organism>
<comment type="similarity">
    <text evidence="3">Belongs to the dynein heavy chain family.</text>
</comment>
<dbReference type="Pfam" id="PF08393">
    <property type="entry name" value="DHC_N2"/>
    <property type="match status" value="1"/>
</dbReference>
<dbReference type="Gene3D" id="3.40.50.300">
    <property type="entry name" value="P-loop containing nucleotide triphosphate hydrolases"/>
    <property type="match status" value="5"/>
</dbReference>
<evidence type="ECO:0000256" key="2">
    <source>
        <dbReference type="ARBA" id="ARBA00004430"/>
    </source>
</evidence>
<dbReference type="FunFam" id="3.40.50.300:FF:000320">
    <property type="entry name" value="Dynein, axonemal, heavy chain 5"/>
    <property type="match status" value="1"/>
</dbReference>
<evidence type="ECO:0000256" key="5">
    <source>
        <dbReference type="ARBA" id="ARBA00022701"/>
    </source>
</evidence>
<gene>
    <name evidence="27" type="primary">CSON011058</name>
</gene>
<dbReference type="Gene3D" id="1.20.920.20">
    <property type="match status" value="1"/>
</dbReference>
<dbReference type="Gene3D" id="6.10.140.1060">
    <property type="match status" value="1"/>
</dbReference>
<dbReference type="Gene3D" id="1.10.287.2620">
    <property type="match status" value="1"/>
</dbReference>
<dbReference type="InterPro" id="IPR027417">
    <property type="entry name" value="P-loop_NTPase"/>
</dbReference>
<dbReference type="InterPro" id="IPR035699">
    <property type="entry name" value="AAA_6"/>
</dbReference>
<dbReference type="InterPro" id="IPR041466">
    <property type="entry name" value="Dynein_AAA5_ext"/>
</dbReference>
<dbReference type="InterPro" id="IPR043157">
    <property type="entry name" value="Dynein_AAA1S"/>
</dbReference>
<dbReference type="Pfam" id="PF17852">
    <property type="entry name" value="Dynein_AAA_lid"/>
    <property type="match status" value="1"/>
</dbReference>
<evidence type="ECO:0000259" key="23">
    <source>
        <dbReference type="Pfam" id="PF17852"/>
    </source>
</evidence>
<keyword evidence="5" id="KW-0493">Microtubule</keyword>
<dbReference type="GO" id="GO:0005858">
    <property type="term" value="C:axonemal dynein complex"/>
    <property type="evidence" value="ECO:0007669"/>
    <property type="project" value="UniProtKB-ARBA"/>
</dbReference>
<dbReference type="InterPro" id="IPR043160">
    <property type="entry name" value="Dynein_C_barrel"/>
</dbReference>
<name>A0A336KTI1_CULSO</name>
<dbReference type="FunFam" id="1.20.1270.280:FF:000005">
    <property type="entry name" value="Dynein axonemal heavy chain 10"/>
    <property type="match status" value="1"/>
</dbReference>
<evidence type="ECO:0000256" key="10">
    <source>
        <dbReference type="ARBA" id="ARBA00023017"/>
    </source>
</evidence>
<evidence type="ECO:0000259" key="24">
    <source>
        <dbReference type="Pfam" id="PF17857"/>
    </source>
</evidence>
<dbReference type="EMBL" id="UFQT01000469">
    <property type="protein sequence ID" value="SSX24625.1"/>
    <property type="molecule type" value="Genomic_DNA"/>
</dbReference>
<feature type="domain" description="Dynein heavy chain coiled coil stalk" evidence="20">
    <location>
        <begin position="1869"/>
        <end position="2207"/>
    </location>
</feature>
<comment type="subcellular location">
    <subcellularLocation>
        <location evidence="1">Cell projection</location>
        <location evidence="1">Cilium</location>
        <location evidence="1">Flagellum</location>
    </subcellularLocation>
    <subcellularLocation>
        <location evidence="2">Cytoplasm</location>
        <location evidence="2">Cytoskeleton</location>
        <location evidence="2">Cilium axoneme</location>
    </subcellularLocation>
</comment>
<dbReference type="FunFam" id="1.20.140.100:FF:000001">
    <property type="entry name" value="dynein heavy chain 17, axonemal"/>
    <property type="match status" value="1"/>
</dbReference>
<evidence type="ECO:0000256" key="3">
    <source>
        <dbReference type="ARBA" id="ARBA00008887"/>
    </source>
</evidence>
<dbReference type="Gene3D" id="1.10.8.720">
    <property type="entry name" value="Region D6 of dynein motor"/>
    <property type="match status" value="1"/>
</dbReference>
<dbReference type="Gene3D" id="1.20.1270.280">
    <property type="match status" value="1"/>
</dbReference>
<protein>
    <submittedName>
        <fullName evidence="27">CSON011058 protein</fullName>
    </submittedName>
</protein>
<reference evidence="28" key="2">
    <citation type="submission" date="2018-07" db="EMBL/GenBank/DDBJ databases">
        <authorList>
            <person name="Quirk P.G."/>
            <person name="Krulwich T.A."/>
        </authorList>
    </citation>
    <scope>NUCLEOTIDE SEQUENCE</scope>
</reference>
<dbReference type="Pfam" id="PF17857">
    <property type="entry name" value="AAA_lid_1"/>
    <property type="match status" value="1"/>
</dbReference>
<dbReference type="VEuPathDB" id="VectorBase:CSON011058"/>
<evidence type="ECO:0000259" key="17">
    <source>
        <dbReference type="Pfam" id="PF03028"/>
    </source>
</evidence>
<keyword evidence="7" id="KW-0547">Nucleotide-binding</keyword>
<dbReference type="FunFam" id="1.10.8.710:FF:000002">
    <property type="entry name" value="dynein heavy chain 17, axonemal"/>
    <property type="match status" value="1"/>
</dbReference>
<dbReference type="Gene3D" id="3.10.490.20">
    <property type="match status" value="1"/>
</dbReference>
<dbReference type="FunFam" id="1.20.920.20:FF:000001">
    <property type="entry name" value="dynein heavy chain 2, axonemal"/>
    <property type="match status" value="1"/>
</dbReference>
<evidence type="ECO:0000256" key="16">
    <source>
        <dbReference type="SAM" id="Coils"/>
    </source>
</evidence>
<evidence type="ECO:0000259" key="20">
    <source>
        <dbReference type="Pfam" id="PF12777"/>
    </source>
</evidence>
<dbReference type="FunFam" id="3.40.50.300:FF:002141">
    <property type="entry name" value="Dynein heavy chain"/>
    <property type="match status" value="1"/>
</dbReference>
<evidence type="ECO:0000259" key="22">
    <source>
        <dbReference type="Pfam" id="PF12781"/>
    </source>
</evidence>
<dbReference type="PANTHER" id="PTHR22878">
    <property type="entry name" value="DYNEIN HEAVY CHAIN 6, AXONEMAL-LIKE-RELATED"/>
    <property type="match status" value="1"/>
</dbReference>
<sequence length="3322" mass="381785">MSLKKLPSMLNEFVTEFRENGPGSVDHDMDKGIMLMKKYEGDFEELEKRRLQLVMDEKLFDIPLADYTEFLQCKSEFEGMHHIYDLYKEQKQARETWSKTLWINLNPQALIDGIEDFIKEFKKFPKVVRDLEIAKILDTKMKQFKNTVPLMVSLKNEALRERHWKMLMEKTGQYFDMAPDQFTLENMFAMELHRFSDITDEIINNAVKELMLDKGLKKVIAAWDCVYFTVQKHFKAGNDRGYILGSVEEINSMLDDNLMSLQSMAASQFVGPFLGLVKTWERRLAQLSLIIDKWTTTQRKWMYLEGVFIGSDIRTQLPEEAAKFDIMKEVIENSKVIDVCLVENRLQEFKELISGMDNCQKSLTDYLESKRRIFPRFYFISTEELLSILGNTEPGAVQEHMIKMFDNIKMLQLSKDPANRPIAIAMISIYTEGRVENWMNDVLDEMRKTNCFITKKAIYDYGKERQRPRTDWIMLYQGMVCLAGNQAWWTAEVEEVFRKIKLGNKRAMKEFLESQNRQLDDLVNKVRSELSNNDRLKFKTIATIDVHARDIIEAFVKNSVLDSQDFGWESQLRFYWVKETDNLHILQCTGRFDYGYEYMGLNGRLVITPLTDRIYLTLTQALTMNLGGAPAGPAGTGKTETTKDLAKAMALLCIVTNCGEGMDYRAIGTVLSGLAQCGAWGCFDEFNRIDISVLSVISTQLQTIRNALVAKVETFLFGDVYIKIDRKVGVFITMNPGYAGRTELPESVKALFRPVTCIMPDLELICLISLFSDGFATAKILAKKMTVLYKLAKEQLSKQFHYDWGLRSLNSVLRMAGVVKRASSDTTENVVLMRVLRDMNFPKFVFDDVPLFLGLLKDLFPGVDCPRIGYPDFNSAVKQVLEQDNMILLPDQMDKILQLYETMMTRHCTMIVGPSGGGKTVVLSTLIKAQTLMGLPTKCTTLNPKACTVVELYGYLDPKTRDWIDGLFSNIFREMNKPTTIDERRYICFDGDVDALWIENMNSVMDDNKLLTLANGERIRLNNYCALLFEVGDLAYASPATVSRAGMVYVDPKNLGYIPIWQRWLNTRHSDEFEILDQLFNQFIPSSMEFIHEGVNGSNQEEPLDIVIAQSSLNMITQFCHMYDALLPLAHSDSEQNIDMCLYGSLGATLMDNARIRFDEFVKAIAGMPLVEDSREKPAASYQFPTCKPTLYDYTFDKDKMVWIAWEWLVPNYTHNRELNIYDILVPTIDTLRTEWLLQLMNSISHSVLLVGDAGTSKTAVISHFLKNLNPKIYQLLNINFSSRTTSLDVQKTIETAVEKRTKDVYGPPVGKKLNIFIDDMNMPCLDDYGTQQPIALLKQLIQYGGMYDRRNELAWQSYKDFAFLAAMGRTGGGRNEVDRRFISMFSVLYIPLPSDSAILHIFSSILKGHLSIFPPEFGNTVDTVTQMTLNIFKVIVEKLPPTPSKFHYIFNLKDLTRIFCGMLQVDPIFFKEVRQLVRVWRNEFSRVICDRLVTADDQRLLYDLIYSEIKENFNELEENSSKEVVNIKAKLNSESISRLSDFDYIMRDPILFGDYRNSLNEDDGRFYEDLLDYEAVYFLFQEILEEYNTRKSRMSLVLFEDCLEHLTRLHRNLRLHRGHVLLIGVGGSGKQSVTRLATFAANCDLFEIQLSKGYNEHTFKEDLKHLYNNIGVRNKRTVFMFTDAQIAKEGFLEFINNILTVGVVPALFSDDEKDTIIGQCRNAAKAAGFSVGRNDIWSYFLENCAKNLHVVLCMSPIGDVLRNRCRSFPGLVSNTTIDWVFPWPDEALFAVAKTFLSGHSKIPQIHREPVISHVVHVHNSIKFYSAEFLQKMRRKNFVTPKHYLDYINTYIKLIDERHAFIAIQCLHLSDGIKKIDDASVQIDVLRIEVEAQRKDVLIAATECEKMLQGIEQCMTTEITNKKKQQASAQSAEVEVQSKQIATEKTEAEIALSEALPALEEARKALDKLNKSDLAEIRAFTTPPLAVQREINATVCECICIMKGFKDYNWKVAKQMLVDVNFVKDLKGLNPDIIPSKSVNLIKAHMKKCPELDKMKEISKAGNGLLKFVKAVLGYCDVYKEVRPKKERVAFLEKELESQISLLEKLTIEISKLTKQLEDLNDKLNKSLARKAELQSLLEQAEQRLQAADKLIVGLFSEKDRWTIDLQNLGVEQSNLIGTCLICASFLAYTGAFSWDFRKTMIYQDWLEDIKSKDIPVTLPIKFEDILSDDVQISTWNSQGLPPDEFSIQNGILTSRASRFPLCIDPQQQALPWIKKKEFENGLKILSFSDQDFQRQLEMSIQSGNPVLFQDVDDYIDPMIDNILEKNIKVVSGQSYLMLGDREIEFNPNFRIYLTTKLANPTFDPSVYAKAMVINYSVTESGLEDQLLSVVVRTERPDLEDMRENLISENSINKNLLQKLEDSLLHELTSNTGNMLDNTELVTTLENTKTKASEILEKLALAQVTSKEIEVLRDGYRSVSKRGAILFFVLSDLALVDTMYQYSLHSFLVVFTYSLRKAIPDIILSKRLTNIIETLTKNIYEYGCTGIFERHKLLFSFQITTRLQQSVGLITQKYLDFFIKGSISIEKSSEKVPCSWLTSKQWDDIIKLTNDFPDTFGGLSEHIERNMDEWTSWYELEAPEEMPCPGNFSEKMKYFDNLMLIRCFRMDRVYRATNLYISNIMGERFIMPPVVSLNEIYEQTNSNIPVVFILSPGSDPTSDLMKLAKRCKILDDKFKYISLGQGQEQTALKLLNDATKNGYWLILQNGHLLVQFMKELEKYLEKIENRHENFRLFITTDSTSTFPIGMLQISLKVVTEPPSGLKMNLKASVHKLTQTVLDSCSHTAFKPLLYVLTFFHAVVQVTPLVTVTNLVYYYYIYRISSFKERRKYGKLGWNITYDFNESDYQVCIQILGIYLSKAISMKETRIPWNSLKYLIGEVMYGGRVIDDFDRRIVQTYMDEYMGDFLFDPHQPYHFYHNESVDYVIPEASTRQEFIDFVDELPLSNSPEVFGLHPNAEIGYYTQAVKEMLHNLIELQPQTGITEGTLTRDEIIDNVADDILKKLPKQFEIMKIKKAFQMTITPTGVVLLQELERFNKLLARIEHTLMQLRKALAGELGMDPVLDKIANSLFNGQLPDHWRKLAPQTCKQLGGWIDHLLKRSQQYKYWSVSGEPLVMWLSGLHIPESYLTALIQVACRKNNWCLDRSTLFSTVTEFTDPDDIEERHTLGCYVHGLFLQGARWDIENQGLARSTPKILIEPLPILSIVPTELHRLKLQNTFKTPIYTTSLRRNAMGVGLVFEGDLRTQEHPSHWILQGVCLILNED</sequence>
<dbReference type="FunFam" id="1.20.920.30:FF:000007">
    <property type="entry name" value="Dynein axonemal heavy chain 10"/>
    <property type="match status" value="1"/>
</dbReference>
<keyword evidence="13" id="KW-0505">Motor protein</keyword>
<dbReference type="GO" id="GO:0070286">
    <property type="term" value="P:axonemal dynein complex assembly"/>
    <property type="evidence" value="ECO:0007669"/>
    <property type="project" value="UniProtKB-ARBA"/>
</dbReference>
<dbReference type="InterPro" id="IPR004273">
    <property type="entry name" value="Dynein_heavy_D6_P-loop"/>
</dbReference>
<evidence type="ECO:0000259" key="21">
    <source>
        <dbReference type="Pfam" id="PF12780"/>
    </source>
</evidence>